<feature type="repeat" description="ARM" evidence="6">
    <location>
        <begin position="74"/>
        <end position="117"/>
    </location>
</feature>
<sequence>MWPQRRKISHWRMTGCQTGSDNVEPIRSVVITEDMTRMIFSSSPQQQLMGTQRFRNLLCREPDPPINEVIAIPGAVEHFVKFLERKEDHRLQLEAVWVLTNIASGTSDQTRVVIEAGAVPIFIEMLNSDCQDVQEQVLWPLGNIAGASTECRDYVLDCNIIPSLLQHLTRWSSLSMMRNAVWALRNLCRGKNPPPDFHMVSPCLSVLSWLVCVNDTDILVNTCWTLSYLADGPEDKIQSVIDSGVCSRLVDLLRHLNYEVVLPALRAVRNIVNGNDSQKQAILDCSALQGLLYLLCCPQKSIKKEVCCTISNITAGNRAQIQMVINAGLLPTLIYTLEVADLETREAAARAITNAVVGGSAEQIRHLVKLGCINPLCDLLTLKDSNIVQVALNGLENILRLGEKEAQQGGFNPYEGVYGLIDHYFSPEDEDPAPYPPCRPAAAVTSVHVPFSSAMKLKLSKLVHGCRLGLLTGIGQTERHSLEVPGCLLYTRCASVPHLTQDTLYTLSNLPAVTQVTLESLAEHQEILEEFKHGVRKFAGLHNTVLFCSLHDPATTHPAGHVTNKTVSVWGSGGRIELSVAKFMALQAAIQPDCYESMADGETWQETTSRKRVRKAVERTLAHLDACLELHHKTQELKGSEIFGVVEGGDILEERTRSARETAKRPVAGFVLDGFQSTSMEQKLREQLITAVTAELPQDKPRLVKGVGCPDEVLACVEAGVDLFEGFFPFQVTERGCALCFNYTISPDPETAGTSPPTVLELNGEKPAVEELKENGENSPKNMTRFEINLKDTRYRDDFRPLVDGCSCYSCKNHKRAYIHHLLVTNELLAGVLLMLHNTAHYLGFFCALREAVATDRLQDLKSKVLETHVG</sequence>
<proteinExistence type="inferred from homology"/>
<dbReference type="GO" id="GO:0006400">
    <property type="term" value="P:tRNA modification"/>
    <property type="evidence" value="ECO:0007669"/>
    <property type="project" value="InterPro"/>
</dbReference>
<dbReference type="EMBL" id="JABFDY010000021">
    <property type="protein sequence ID" value="KAF7691685.1"/>
    <property type="molecule type" value="Genomic_DNA"/>
</dbReference>
<feature type="binding site" evidence="5">
    <location>
        <position position="806"/>
    </location>
    <ligand>
        <name>Zn(2+)</name>
        <dbReference type="ChEBI" id="CHEBI:29105"/>
    </ligand>
</feature>
<comment type="similarity">
    <text evidence="1">Belongs to the importin alpha family.</text>
</comment>
<evidence type="ECO:0000256" key="6">
    <source>
        <dbReference type="PROSITE-ProRule" id="PRU00259"/>
    </source>
</evidence>
<protein>
    <recommendedName>
        <fullName evidence="5">Queuine tRNA-ribosyltransferase accessory subunit 2</fullName>
    </recommendedName>
    <alternativeName>
        <fullName evidence="5">Queuine tRNA-ribosyltransferase domain-containing protein 1</fullName>
    </alternativeName>
</protein>
<name>A0A8T0AJ85_SILME</name>
<keyword evidence="5" id="KW-0472">Membrane</keyword>
<evidence type="ECO:0000313" key="8">
    <source>
        <dbReference type="EMBL" id="KAF7691685.1"/>
    </source>
</evidence>
<dbReference type="Pfam" id="PF00514">
    <property type="entry name" value="Arm"/>
    <property type="match status" value="7"/>
</dbReference>
<comment type="caution">
    <text evidence="8">The sequence shown here is derived from an EMBL/GenBank/DDBJ whole genome shotgun (WGS) entry which is preliminary data.</text>
</comment>
<dbReference type="PANTHER" id="PTHR23316">
    <property type="entry name" value="IMPORTIN ALPHA"/>
    <property type="match status" value="1"/>
</dbReference>
<feature type="binding site" evidence="5">
    <location>
        <position position="837"/>
    </location>
    <ligand>
        <name>Zn(2+)</name>
        <dbReference type="ChEBI" id="CHEBI:29105"/>
    </ligand>
</feature>
<comment type="cofactor">
    <cofactor evidence="5">
        <name>Zn(2+)</name>
        <dbReference type="ChEBI" id="CHEBI:29105"/>
    </cofactor>
    <text evidence="5">Binds 1 zinc ion per subunit.</text>
</comment>
<comment type="subcellular location">
    <subcellularLocation>
        <location evidence="5">Cytoplasm</location>
    </subcellularLocation>
    <subcellularLocation>
        <location evidence="5">Mitochondrion outer membrane</location>
        <topology evidence="5">Peripheral membrane protein</topology>
        <orientation evidence="5">Cytoplasmic side</orientation>
    </subcellularLocation>
    <text evidence="5">May associate with the mitochondrion outer membrane.</text>
</comment>
<organism evidence="8 9">
    <name type="scientific">Silurus meridionalis</name>
    <name type="common">Southern catfish</name>
    <name type="synonym">Silurus soldatovi meridionalis</name>
    <dbReference type="NCBI Taxonomy" id="175797"/>
    <lineage>
        <taxon>Eukaryota</taxon>
        <taxon>Metazoa</taxon>
        <taxon>Chordata</taxon>
        <taxon>Craniata</taxon>
        <taxon>Vertebrata</taxon>
        <taxon>Euteleostomi</taxon>
        <taxon>Actinopterygii</taxon>
        <taxon>Neopterygii</taxon>
        <taxon>Teleostei</taxon>
        <taxon>Ostariophysi</taxon>
        <taxon>Siluriformes</taxon>
        <taxon>Siluridae</taxon>
        <taxon>Silurus</taxon>
    </lineage>
</organism>
<accession>A0A8T0AJ85</accession>
<dbReference type="SUPFAM" id="SSF51713">
    <property type="entry name" value="tRNA-guanine transglycosylase"/>
    <property type="match status" value="1"/>
</dbReference>
<dbReference type="InterPro" id="IPR000225">
    <property type="entry name" value="Armadillo"/>
</dbReference>
<dbReference type="Proteomes" id="UP000606274">
    <property type="component" value="Unassembled WGS sequence"/>
</dbReference>
<dbReference type="AlphaFoldDB" id="A0A8T0AJ85"/>
<keyword evidence="5" id="KW-0819">tRNA processing</keyword>
<evidence type="ECO:0000256" key="4">
    <source>
        <dbReference type="ARBA" id="ARBA00022927"/>
    </source>
</evidence>
<evidence type="ECO:0000256" key="1">
    <source>
        <dbReference type="ARBA" id="ARBA00010394"/>
    </source>
</evidence>
<dbReference type="GO" id="GO:0005741">
    <property type="term" value="C:mitochondrial outer membrane"/>
    <property type="evidence" value="ECO:0007669"/>
    <property type="project" value="UniProtKB-SubCell"/>
</dbReference>
<dbReference type="PROSITE" id="PS50176">
    <property type="entry name" value="ARM_REPEAT"/>
    <property type="match status" value="1"/>
</dbReference>
<dbReference type="SUPFAM" id="SSF48371">
    <property type="entry name" value="ARM repeat"/>
    <property type="match status" value="1"/>
</dbReference>
<comment type="function">
    <text evidence="5">Non-catalytic subunit of the queuine tRNA-ribosyltransferase (TGT) that catalyzes the base-exchange of a guanine (G) residue with queuine (Q) at position 34 (anticodon wobble position) in tRNAs with GU(N) anticodons (tRNA-Asp, -Asn, -His and -Tyr), resulting in the hypermodified nucleoside queuosine (7-(((4,5-cis-dihydroxy-2-cyclopenten-1-yl)amino)methyl)-7-deazaguanosine).</text>
</comment>
<feature type="binding site" evidence="5">
    <location>
        <position position="811"/>
    </location>
    <ligand>
        <name>Zn(2+)</name>
        <dbReference type="ChEBI" id="CHEBI:29105"/>
    </ligand>
</feature>
<keyword evidence="2" id="KW-0813">Transport</keyword>
<gene>
    <name evidence="5" type="primary">QTRT2</name>
    <name evidence="8" type="ORF">HF521_010652</name>
</gene>
<dbReference type="GO" id="GO:0008479">
    <property type="term" value="F:tRNA-guanosine(34) queuine transglycosylase activity"/>
    <property type="evidence" value="ECO:0007669"/>
    <property type="project" value="UniProtKB-UniRule"/>
</dbReference>
<keyword evidence="5" id="KW-0479">Metal-binding</keyword>
<evidence type="ECO:0000256" key="5">
    <source>
        <dbReference type="HAMAP-Rule" id="MF_03043"/>
    </source>
</evidence>
<evidence type="ECO:0000259" key="7">
    <source>
        <dbReference type="Pfam" id="PF01702"/>
    </source>
</evidence>
<dbReference type="Gene3D" id="1.25.10.10">
    <property type="entry name" value="Leucine-rich Repeat Variant"/>
    <property type="match status" value="1"/>
</dbReference>
<keyword evidence="5" id="KW-1000">Mitochondrion outer membrane</keyword>
<keyword evidence="5" id="KW-0862">Zinc</keyword>
<keyword evidence="5" id="KW-0496">Mitochondrion</keyword>
<dbReference type="HAMAP" id="MF_03043">
    <property type="entry name" value="QTRT2"/>
    <property type="match status" value="1"/>
</dbReference>
<feature type="binding site" evidence="5">
    <location>
        <position position="808"/>
    </location>
    <ligand>
        <name>Zn(2+)</name>
        <dbReference type="ChEBI" id="CHEBI:29105"/>
    </ligand>
</feature>
<dbReference type="InterPro" id="IPR011989">
    <property type="entry name" value="ARM-like"/>
</dbReference>
<keyword evidence="4" id="KW-0653">Protein transport</keyword>
<keyword evidence="3 5" id="KW-0963">Cytoplasm</keyword>
<reference evidence="8" key="1">
    <citation type="submission" date="2020-08" db="EMBL/GenBank/DDBJ databases">
        <title>Chromosome-level assembly of Southern catfish (Silurus meridionalis) provides insights into visual adaptation to the nocturnal and benthic lifestyles.</title>
        <authorList>
            <person name="Zhang Y."/>
            <person name="Wang D."/>
            <person name="Peng Z."/>
        </authorList>
    </citation>
    <scope>NUCLEOTIDE SEQUENCE</scope>
    <source>
        <strain evidence="8">SWU-2019-XX</strain>
        <tissue evidence="8">Muscle</tissue>
    </source>
</reference>
<comment type="similarity">
    <text evidence="5">Belongs to the queuine tRNA-ribosyltransferase family. QTRT2 subfamily.</text>
</comment>
<dbReference type="SMART" id="SM00185">
    <property type="entry name" value="ARM"/>
    <property type="match status" value="8"/>
</dbReference>
<dbReference type="InterPro" id="IPR028592">
    <property type="entry name" value="QTRTD1"/>
</dbReference>
<dbReference type="Pfam" id="PF01702">
    <property type="entry name" value="TGT"/>
    <property type="match status" value="1"/>
</dbReference>
<comment type="subunit">
    <text evidence="5">Heterodimer of a catalytic subunit QTRT1 and an accessory subunit QTRT2.</text>
</comment>
<feature type="domain" description="tRNA-guanine(15) transglycosylase-like" evidence="7">
    <location>
        <begin position="473"/>
        <end position="869"/>
    </location>
</feature>
<dbReference type="InterPro" id="IPR036511">
    <property type="entry name" value="TGT-like_sf"/>
</dbReference>
<dbReference type="GO" id="GO:0015031">
    <property type="term" value="P:protein transport"/>
    <property type="evidence" value="ECO:0007669"/>
    <property type="project" value="UniProtKB-KW"/>
</dbReference>
<evidence type="ECO:0000256" key="2">
    <source>
        <dbReference type="ARBA" id="ARBA00022448"/>
    </source>
</evidence>
<dbReference type="InterPro" id="IPR002616">
    <property type="entry name" value="tRNA_ribo_trans-like"/>
</dbReference>
<dbReference type="Gene3D" id="3.20.20.105">
    <property type="entry name" value="Queuine tRNA-ribosyltransferase-like"/>
    <property type="match status" value="1"/>
</dbReference>
<keyword evidence="9" id="KW-1185">Reference proteome</keyword>
<evidence type="ECO:0000256" key="3">
    <source>
        <dbReference type="ARBA" id="ARBA00022490"/>
    </source>
</evidence>
<evidence type="ECO:0000313" key="9">
    <source>
        <dbReference type="Proteomes" id="UP000606274"/>
    </source>
</evidence>
<dbReference type="GO" id="GO:0046872">
    <property type="term" value="F:metal ion binding"/>
    <property type="evidence" value="ECO:0007669"/>
    <property type="project" value="UniProtKB-KW"/>
</dbReference>
<dbReference type="NCBIfam" id="TIGR00449">
    <property type="entry name" value="tgt_general"/>
    <property type="match status" value="1"/>
</dbReference>
<dbReference type="InterPro" id="IPR016024">
    <property type="entry name" value="ARM-type_fold"/>
</dbReference>